<dbReference type="Proteomes" id="UP001066276">
    <property type="component" value="Chromosome 2_1"/>
</dbReference>
<name>A0AAV7VK45_PLEWA</name>
<protein>
    <submittedName>
        <fullName evidence="2">Uncharacterized protein</fullName>
    </submittedName>
</protein>
<sequence length="82" mass="8841">MRTSDIAASSQRDVSTCLSRLTVQYDRLGQWPGRDWQRDANELPAAGGRAVRMDLPSGGLAALEEPPAPIVRGTEGGRGEMM</sequence>
<dbReference type="EMBL" id="JANPWB010000003">
    <property type="protein sequence ID" value="KAJ1201044.1"/>
    <property type="molecule type" value="Genomic_DNA"/>
</dbReference>
<accession>A0AAV7VK45</accession>
<feature type="region of interest" description="Disordered" evidence="1">
    <location>
        <begin position="58"/>
        <end position="82"/>
    </location>
</feature>
<evidence type="ECO:0000313" key="2">
    <source>
        <dbReference type="EMBL" id="KAJ1201044.1"/>
    </source>
</evidence>
<reference evidence="2" key="1">
    <citation type="journal article" date="2022" name="bioRxiv">
        <title>Sequencing and chromosome-scale assembly of the giantPleurodeles waltlgenome.</title>
        <authorList>
            <person name="Brown T."/>
            <person name="Elewa A."/>
            <person name="Iarovenko S."/>
            <person name="Subramanian E."/>
            <person name="Araus A.J."/>
            <person name="Petzold A."/>
            <person name="Susuki M."/>
            <person name="Suzuki K.-i.T."/>
            <person name="Hayashi T."/>
            <person name="Toyoda A."/>
            <person name="Oliveira C."/>
            <person name="Osipova E."/>
            <person name="Leigh N.D."/>
            <person name="Simon A."/>
            <person name="Yun M.H."/>
        </authorList>
    </citation>
    <scope>NUCLEOTIDE SEQUENCE</scope>
    <source>
        <strain evidence="2">20211129_DDA</strain>
        <tissue evidence="2">Liver</tissue>
    </source>
</reference>
<evidence type="ECO:0000256" key="1">
    <source>
        <dbReference type="SAM" id="MobiDB-lite"/>
    </source>
</evidence>
<proteinExistence type="predicted"/>
<gene>
    <name evidence="2" type="ORF">NDU88_004860</name>
</gene>
<organism evidence="2 3">
    <name type="scientific">Pleurodeles waltl</name>
    <name type="common">Iberian ribbed newt</name>
    <dbReference type="NCBI Taxonomy" id="8319"/>
    <lineage>
        <taxon>Eukaryota</taxon>
        <taxon>Metazoa</taxon>
        <taxon>Chordata</taxon>
        <taxon>Craniata</taxon>
        <taxon>Vertebrata</taxon>
        <taxon>Euteleostomi</taxon>
        <taxon>Amphibia</taxon>
        <taxon>Batrachia</taxon>
        <taxon>Caudata</taxon>
        <taxon>Salamandroidea</taxon>
        <taxon>Salamandridae</taxon>
        <taxon>Pleurodelinae</taxon>
        <taxon>Pleurodeles</taxon>
    </lineage>
</organism>
<keyword evidence="3" id="KW-1185">Reference proteome</keyword>
<dbReference type="AlphaFoldDB" id="A0AAV7VK45"/>
<comment type="caution">
    <text evidence="2">The sequence shown here is derived from an EMBL/GenBank/DDBJ whole genome shotgun (WGS) entry which is preliminary data.</text>
</comment>
<evidence type="ECO:0000313" key="3">
    <source>
        <dbReference type="Proteomes" id="UP001066276"/>
    </source>
</evidence>